<dbReference type="Proteomes" id="UP000026249">
    <property type="component" value="Unassembled WGS sequence"/>
</dbReference>
<dbReference type="SUPFAM" id="SSF55874">
    <property type="entry name" value="ATPase domain of HSP90 chaperone/DNA topoisomerase II/histidine kinase"/>
    <property type="match status" value="1"/>
</dbReference>
<protein>
    <recommendedName>
        <fullName evidence="2">Histidine kinase/HSP90-like ATPase domain-containing protein</fullName>
    </recommendedName>
</protein>
<dbReference type="AlphaFoldDB" id="A0A037ZPM7"/>
<keyword evidence="4" id="KW-1185">Reference proteome</keyword>
<evidence type="ECO:0000313" key="3">
    <source>
        <dbReference type="EMBL" id="KAJ57483.1"/>
    </source>
</evidence>
<dbReference type="EMBL" id="JFKE01000001">
    <property type="protein sequence ID" value="KAJ57483.1"/>
    <property type="molecule type" value="Genomic_DNA"/>
</dbReference>
<dbReference type="Pfam" id="PF13581">
    <property type="entry name" value="HATPase_c_2"/>
    <property type="match status" value="1"/>
</dbReference>
<evidence type="ECO:0000259" key="2">
    <source>
        <dbReference type="Pfam" id="PF13581"/>
    </source>
</evidence>
<dbReference type="STRING" id="1454373.ACMU_02970"/>
<organism evidence="3 4">
    <name type="scientific">Actibacterium mucosum KCTC 23349</name>
    <dbReference type="NCBI Taxonomy" id="1454373"/>
    <lineage>
        <taxon>Bacteria</taxon>
        <taxon>Pseudomonadati</taxon>
        <taxon>Pseudomonadota</taxon>
        <taxon>Alphaproteobacteria</taxon>
        <taxon>Rhodobacterales</taxon>
        <taxon>Roseobacteraceae</taxon>
        <taxon>Actibacterium</taxon>
    </lineage>
</organism>
<keyword evidence="1" id="KW-0723">Serine/threonine-protein kinase</keyword>
<gene>
    <name evidence="3" type="ORF">ACMU_02970</name>
</gene>
<evidence type="ECO:0000313" key="4">
    <source>
        <dbReference type="Proteomes" id="UP000026249"/>
    </source>
</evidence>
<dbReference type="PANTHER" id="PTHR35526">
    <property type="entry name" value="ANTI-SIGMA-F FACTOR RSBW-RELATED"/>
    <property type="match status" value="1"/>
</dbReference>
<reference evidence="3 4" key="1">
    <citation type="submission" date="2014-03" db="EMBL/GenBank/DDBJ databases">
        <title>Draft Genome Sequence of Actibacterium mucosum KCTC 23349, a Marine Alphaproteobacterium with Complex Ionic Requirements Isolated from Mediterranean Seawater at Malvarrosa Beach, Valencia, Spain.</title>
        <authorList>
            <person name="Arahal D.R."/>
            <person name="Shao Z."/>
            <person name="Lai Q."/>
            <person name="Pujalte M.J."/>
        </authorList>
    </citation>
    <scope>NUCLEOTIDE SEQUENCE [LARGE SCALE GENOMIC DNA]</scope>
    <source>
        <strain evidence="3 4">KCTC 23349</strain>
    </source>
</reference>
<dbReference type="Gene3D" id="3.30.565.10">
    <property type="entry name" value="Histidine kinase-like ATPase, C-terminal domain"/>
    <property type="match status" value="1"/>
</dbReference>
<name>A0A037ZPM7_9RHOB</name>
<dbReference type="CDD" id="cd16936">
    <property type="entry name" value="HATPase_RsbW-like"/>
    <property type="match status" value="1"/>
</dbReference>
<dbReference type="InterPro" id="IPR003594">
    <property type="entry name" value="HATPase_dom"/>
</dbReference>
<comment type="caution">
    <text evidence="3">The sequence shown here is derived from an EMBL/GenBank/DDBJ whole genome shotgun (WGS) entry which is preliminary data.</text>
</comment>
<dbReference type="OrthoDB" id="9792240at2"/>
<feature type="domain" description="Histidine kinase/HSP90-like ATPase" evidence="2">
    <location>
        <begin position="27"/>
        <end position="154"/>
    </location>
</feature>
<keyword evidence="1" id="KW-0808">Transferase</keyword>
<dbReference type="GO" id="GO:0004674">
    <property type="term" value="F:protein serine/threonine kinase activity"/>
    <property type="evidence" value="ECO:0007669"/>
    <property type="project" value="UniProtKB-KW"/>
</dbReference>
<proteinExistence type="predicted"/>
<dbReference type="InterPro" id="IPR036890">
    <property type="entry name" value="HATPase_C_sf"/>
</dbReference>
<dbReference type="PANTHER" id="PTHR35526:SF3">
    <property type="entry name" value="ANTI-SIGMA-F FACTOR RSBW"/>
    <property type="match status" value="1"/>
</dbReference>
<sequence length="163" mass="17982">MSRVAQRIKNMASEKTAAETRLHVGFVADPFAVRDSLGQATGWMEGRGICQSDRDRTELVLAEILNNIAEHAYAGQDPGPVEMWLMQRPEALTVQIEDCGSRLPGDSLPPGNLPSHDTALADLPEGGFGWFLVFSLTEDLTYYRSHGKNIVHFRVPFEDAVAN</sequence>
<dbReference type="RefSeq" id="WP_051587835.1">
    <property type="nucleotide sequence ID" value="NZ_JFKE01000001.1"/>
</dbReference>
<keyword evidence="1" id="KW-0418">Kinase</keyword>
<evidence type="ECO:0000256" key="1">
    <source>
        <dbReference type="ARBA" id="ARBA00022527"/>
    </source>
</evidence>
<accession>A0A037ZPM7</accession>
<dbReference type="InterPro" id="IPR050267">
    <property type="entry name" value="Anti-sigma-factor_SerPK"/>
</dbReference>